<feature type="transmembrane region" description="Helical" evidence="1">
    <location>
        <begin position="101"/>
        <end position="130"/>
    </location>
</feature>
<keyword evidence="1" id="KW-0472">Membrane</keyword>
<dbReference type="AlphaFoldDB" id="A0AAE4FT12"/>
<feature type="transmembrane region" description="Helical" evidence="1">
    <location>
        <begin position="35"/>
        <end position="53"/>
    </location>
</feature>
<feature type="transmembrane region" description="Helical" evidence="1">
    <location>
        <begin position="59"/>
        <end position="81"/>
    </location>
</feature>
<evidence type="ECO:0000313" key="2">
    <source>
        <dbReference type="EMBL" id="MDS3860777.1"/>
    </source>
</evidence>
<accession>A0AAE4FT12</accession>
<feature type="transmembrane region" description="Helical" evidence="1">
    <location>
        <begin position="219"/>
        <end position="246"/>
    </location>
</feature>
<dbReference type="PANTHER" id="PTHR40076:SF1">
    <property type="entry name" value="MEMBRANE PROTEIN"/>
    <property type="match status" value="1"/>
</dbReference>
<keyword evidence="3" id="KW-1185">Reference proteome</keyword>
<dbReference type="Pfam" id="PF06161">
    <property type="entry name" value="DUF975"/>
    <property type="match status" value="1"/>
</dbReference>
<evidence type="ECO:0008006" key="4">
    <source>
        <dbReference type="Google" id="ProtNLM"/>
    </source>
</evidence>
<sequence>MYDQRNSSNGLDRRNYQVSIGLFLGEGWQIISQNVGGFIGFFVISFIISIVLSNIPGGALVNGFVSAILVAGNYIVGFKLLRGQPTSFGDFFTGFQGNRFLPILLTSLLTGLFSGIFSILASMAFVVGFLPSFKSILERLQMEATSPDKELDQMVDLLQRLPEIPAGATLILIILGIILLVPAIYLGVAYTFAVPLVVERRIEFWAAMEASRKTVTHQWFGIFGLLFVLGLINFAGACLCGLGLLVTVPLSYGVIVAAYNNIFGLSDQPI</sequence>
<dbReference type="InterPro" id="IPR010380">
    <property type="entry name" value="DUF975"/>
</dbReference>
<comment type="caution">
    <text evidence="2">The sequence shown here is derived from an EMBL/GenBank/DDBJ whole genome shotgun (WGS) entry which is preliminary data.</text>
</comment>
<dbReference type="PANTHER" id="PTHR40076">
    <property type="entry name" value="MEMBRANE PROTEIN-RELATED"/>
    <property type="match status" value="1"/>
</dbReference>
<evidence type="ECO:0000256" key="1">
    <source>
        <dbReference type="SAM" id="Phobius"/>
    </source>
</evidence>
<dbReference type="RefSeq" id="WP_322878042.1">
    <property type="nucleotide sequence ID" value="NZ_JAVMIP010000006.1"/>
</dbReference>
<dbReference type="Proteomes" id="UP001268256">
    <property type="component" value="Unassembled WGS sequence"/>
</dbReference>
<reference evidence="3" key="1">
    <citation type="submission" date="2023-07" db="EMBL/GenBank/DDBJ databases">
        <authorList>
            <person name="Luz R."/>
            <person name="Cordeiro R."/>
            <person name="Fonseca A."/>
            <person name="Goncalves V."/>
        </authorList>
    </citation>
    <scope>NUCLEOTIDE SEQUENCE [LARGE SCALE GENOMIC DNA]</scope>
    <source>
        <strain evidence="3">BACA0444</strain>
    </source>
</reference>
<name>A0AAE4FT12_9CYAN</name>
<keyword evidence="1" id="KW-0812">Transmembrane</keyword>
<gene>
    <name evidence="2" type="ORF">RIF25_08110</name>
</gene>
<feature type="transmembrane region" description="Helical" evidence="1">
    <location>
        <begin position="170"/>
        <end position="198"/>
    </location>
</feature>
<protein>
    <recommendedName>
        <fullName evidence="4">Integral membrane protein</fullName>
    </recommendedName>
</protein>
<keyword evidence="1" id="KW-1133">Transmembrane helix</keyword>
<organism evidence="2 3">
    <name type="scientific">Pseudocalidococcus azoricus BACA0444</name>
    <dbReference type="NCBI Taxonomy" id="2918990"/>
    <lineage>
        <taxon>Bacteria</taxon>
        <taxon>Bacillati</taxon>
        <taxon>Cyanobacteriota</taxon>
        <taxon>Cyanophyceae</taxon>
        <taxon>Acaryochloridales</taxon>
        <taxon>Thermosynechococcaceae</taxon>
        <taxon>Pseudocalidococcus</taxon>
        <taxon>Pseudocalidococcus azoricus</taxon>
    </lineage>
</organism>
<dbReference type="EMBL" id="JAVMIP010000006">
    <property type="protein sequence ID" value="MDS3860777.1"/>
    <property type="molecule type" value="Genomic_DNA"/>
</dbReference>
<evidence type="ECO:0000313" key="3">
    <source>
        <dbReference type="Proteomes" id="UP001268256"/>
    </source>
</evidence>
<proteinExistence type="predicted"/>